<sequence length="219" mass="24729">MTLLNSYSKLQPAKQISTICDFLDTRKYSTRPQERNKLTFPTYSHLSHQKKFLMASKLLSLNSLKERKKPRNVTDELAIVKAAAWAWFEHGSGSEGNAANEFDTRRTVPAPRPSRYKLEAMRMAKEAEEGSPIYSEKSLQVETVSRKLDGLVESSNCEVANCNEKTKKRMMMGKGFWLRHAVVCGTRQDVVDARCLKDSHLSAPIVNMAKCMPRSNGAL</sequence>
<dbReference type="Proteomes" id="UP000828941">
    <property type="component" value="Chromosome 12"/>
</dbReference>
<name>A0ACB9LDY4_BAUVA</name>
<dbReference type="EMBL" id="CM039437">
    <property type="protein sequence ID" value="KAI4307666.1"/>
    <property type="molecule type" value="Genomic_DNA"/>
</dbReference>
<protein>
    <submittedName>
        <fullName evidence="1">Uncharacterized protein</fullName>
    </submittedName>
</protein>
<proteinExistence type="predicted"/>
<accession>A0ACB9LDY4</accession>
<organism evidence="1 2">
    <name type="scientific">Bauhinia variegata</name>
    <name type="common">Purple orchid tree</name>
    <name type="synonym">Phanera variegata</name>
    <dbReference type="NCBI Taxonomy" id="167791"/>
    <lineage>
        <taxon>Eukaryota</taxon>
        <taxon>Viridiplantae</taxon>
        <taxon>Streptophyta</taxon>
        <taxon>Embryophyta</taxon>
        <taxon>Tracheophyta</taxon>
        <taxon>Spermatophyta</taxon>
        <taxon>Magnoliopsida</taxon>
        <taxon>eudicotyledons</taxon>
        <taxon>Gunneridae</taxon>
        <taxon>Pentapetalae</taxon>
        <taxon>rosids</taxon>
        <taxon>fabids</taxon>
        <taxon>Fabales</taxon>
        <taxon>Fabaceae</taxon>
        <taxon>Cercidoideae</taxon>
        <taxon>Cercideae</taxon>
        <taxon>Bauhiniinae</taxon>
        <taxon>Bauhinia</taxon>
    </lineage>
</organism>
<gene>
    <name evidence="1" type="ORF">L6164_030831</name>
</gene>
<evidence type="ECO:0000313" key="1">
    <source>
        <dbReference type="EMBL" id="KAI4307666.1"/>
    </source>
</evidence>
<keyword evidence="2" id="KW-1185">Reference proteome</keyword>
<comment type="caution">
    <text evidence="1">The sequence shown here is derived from an EMBL/GenBank/DDBJ whole genome shotgun (WGS) entry which is preliminary data.</text>
</comment>
<evidence type="ECO:0000313" key="2">
    <source>
        <dbReference type="Proteomes" id="UP000828941"/>
    </source>
</evidence>
<reference evidence="1 2" key="1">
    <citation type="journal article" date="2022" name="DNA Res.">
        <title>Chromosomal-level genome assembly of the orchid tree Bauhinia variegata (Leguminosae; Cercidoideae) supports the allotetraploid origin hypothesis of Bauhinia.</title>
        <authorList>
            <person name="Zhong Y."/>
            <person name="Chen Y."/>
            <person name="Zheng D."/>
            <person name="Pang J."/>
            <person name="Liu Y."/>
            <person name="Luo S."/>
            <person name="Meng S."/>
            <person name="Qian L."/>
            <person name="Wei D."/>
            <person name="Dai S."/>
            <person name="Zhou R."/>
        </authorList>
    </citation>
    <scope>NUCLEOTIDE SEQUENCE [LARGE SCALE GENOMIC DNA]</scope>
    <source>
        <strain evidence="1">BV-YZ2020</strain>
    </source>
</reference>